<sequence length="106" mass="11999">METTKPQPVEQNFEQSSTSLIIAAPIPAVSHVEKSSEVVQIPIRNGKPLVEFTPEMNSVQRQEVIIAAMNKLRKKLEKLKKKINKYEAKKMNASTKKKNVGSDYNF</sequence>
<protein>
    <submittedName>
        <fullName evidence="2">Uncharacterized protein</fullName>
    </submittedName>
</protein>
<dbReference type="Proteomes" id="UP001154329">
    <property type="component" value="Chromosome 2"/>
</dbReference>
<dbReference type="AlphaFoldDB" id="A0A9P0NK41"/>
<reference evidence="2" key="2">
    <citation type="submission" date="2022-10" db="EMBL/GenBank/DDBJ databases">
        <authorList>
            <consortium name="ENA_rothamsted_submissions"/>
            <consortium name="culmorum"/>
            <person name="King R."/>
        </authorList>
    </citation>
    <scope>NUCLEOTIDE SEQUENCE</scope>
</reference>
<gene>
    <name evidence="2" type="ORF">APHIGO_LOCUS6704</name>
</gene>
<accession>A0A9P0NK41</accession>
<organism evidence="2 3">
    <name type="scientific">Aphis gossypii</name>
    <name type="common">Cotton aphid</name>
    <dbReference type="NCBI Taxonomy" id="80765"/>
    <lineage>
        <taxon>Eukaryota</taxon>
        <taxon>Metazoa</taxon>
        <taxon>Ecdysozoa</taxon>
        <taxon>Arthropoda</taxon>
        <taxon>Hexapoda</taxon>
        <taxon>Insecta</taxon>
        <taxon>Pterygota</taxon>
        <taxon>Neoptera</taxon>
        <taxon>Paraneoptera</taxon>
        <taxon>Hemiptera</taxon>
        <taxon>Sternorrhyncha</taxon>
        <taxon>Aphidomorpha</taxon>
        <taxon>Aphidoidea</taxon>
        <taxon>Aphididae</taxon>
        <taxon>Aphidini</taxon>
        <taxon>Aphis</taxon>
        <taxon>Aphis</taxon>
    </lineage>
</organism>
<evidence type="ECO:0000313" key="2">
    <source>
        <dbReference type="EMBL" id="CAH1725667.1"/>
    </source>
</evidence>
<name>A0A9P0NK41_APHGO</name>
<feature type="coiled-coil region" evidence="1">
    <location>
        <begin position="62"/>
        <end position="96"/>
    </location>
</feature>
<evidence type="ECO:0000256" key="1">
    <source>
        <dbReference type="SAM" id="Coils"/>
    </source>
</evidence>
<evidence type="ECO:0000313" key="3">
    <source>
        <dbReference type="Proteomes" id="UP001154329"/>
    </source>
</evidence>
<keyword evidence="1" id="KW-0175">Coiled coil</keyword>
<keyword evidence="3" id="KW-1185">Reference proteome</keyword>
<dbReference type="OrthoDB" id="10472373at2759"/>
<proteinExistence type="predicted"/>
<reference evidence="2" key="1">
    <citation type="submission" date="2022-02" db="EMBL/GenBank/DDBJ databases">
        <authorList>
            <person name="King R."/>
        </authorList>
    </citation>
    <scope>NUCLEOTIDE SEQUENCE</scope>
</reference>
<dbReference type="EMBL" id="OU899035">
    <property type="protein sequence ID" value="CAH1725667.1"/>
    <property type="molecule type" value="Genomic_DNA"/>
</dbReference>